<evidence type="ECO:0000313" key="3">
    <source>
        <dbReference type="EMBL" id="PIP21618.1"/>
    </source>
</evidence>
<reference evidence="3 4" key="1">
    <citation type="submission" date="2017-09" db="EMBL/GenBank/DDBJ databases">
        <title>Depth-based differentiation of microbial function through sediment-hosted aquifers and enrichment of novel symbionts in the deep terrestrial subsurface.</title>
        <authorList>
            <person name="Probst A.J."/>
            <person name="Ladd B."/>
            <person name="Jarett J.K."/>
            <person name="Geller-Mcgrath D.E."/>
            <person name="Sieber C.M."/>
            <person name="Emerson J.B."/>
            <person name="Anantharaman K."/>
            <person name="Thomas B.C."/>
            <person name="Malmstrom R."/>
            <person name="Stieglmeier M."/>
            <person name="Klingl A."/>
            <person name="Woyke T."/>
            <person name="Ryan C.M."/>
            <person name="Banfield J.F."/>
        </authorList>
    </citation>
    <scope>NUCLEOTIDE SEQUENCE [LARGE SCALE GENOMIC DNA]</scope>
    <source>
        <strain evidence="3">CG23_combo_of_CG06-09_8_20_14_all_40_13</strain>
    </source>
</reference>
<comment type="caution">
    <text evidence="3">The sequence shown here is derived from an EMBL/GenBank/DDBJ whole genome shotgun (WGS) entry which is preliminary data.</text>
</comment>
<evidence type="ECO:0000313" key="4">
    <source>
        <dbReference type="Proteomes" id="UP000231567"/>
    </source>
</evidence>
<sequence>MKTIFSVLVFAIWITLIVLFIQYSTNSKQPEPTIINVQTFKISANANIKSYLQKLLDKIQAENSNLKFEFVQQNETPEIIFETKQKNLPDNFEKIELIKKEVTLEPKIFAINLADRIPDFSIWLGWQKDKNINTIKEKLQKLLHDELENEISLTAVGDIMLGRYVGKKIDDNSPDYPFAKIQSQINQNDITFGNLESPFNDREESGLESMIFNAKPEAIKGLVNAGFDVLNFANNHCGDQGKDGVNFTLKLLADNSIKVFGAGSNWQSAHQPQVIESKGWKIAFLGYSDSGITPKEYSAKENSSGCNLMNSEQLQKDIEQAKTQADFIIVSMHAGNEYQPKPTPTQINFAHQAIDDGADVVVGHHPHVAQPVEIYQNKFIFYSLGNFVFDQSWSKETKQGLVLDFKLLFNQVSFAKLVPVHIENSQVTLADAKESAEILNRVFTND</sequence>
<evidence type="ECO:0000259" key="2">
    <source>
        <dbReference type="SMART" id="SM00854"/>
    </source>
</evidence>
<dbReference type="InterPro" id="IPR019079">
    <property type="entry name" value="Capsule_synth_CapA"/>
</dbReference>
<accession>A0A2G9YQU8</accession>
<evidence type="ECO:0000256" key="1">
    <source>
        <dbReference type="ARBA" id="ARBA00005662"/>
    </source>
</evidence>
<dbReference type="InterPro" id="IPR029052">
    <property type="entry name" value="Metallo-depent_PP-like"/>
</dbReference>
<dbReference type="Gene3D" id="3.60.21.10">
    <property type="match status" value="1"/>
</dbReference>
<dbReference type="PANTHER" id="PTHR33393:SF11">
    <property type="entry name" value="POLYGLUTAMINE SYNTHESIS ACCESSORY PROTEIN RV0574C-RELATED"/>
    <property type="match status" value="1"/>
</dbReference>
<dbReference type="Proteomes" id="UP000231567">
    <property type="component" value="Unassembled WGS sequence"/>
</dbReference>
<proteinExistence type="inferred from homology"/>
<feature type="domain" description="Capsule synthesis protein CapA" evidence="2">
    <location>
        <begin position="152"/>
        <end position="391"/>
    </location>
</feature>
<organism evidence="3 4">
    <name type="scientific">Candidatus Nealsonbacteria bacterium CG23_combo_of_CG06-09_8_20_14_all_40_13</name>
    <dbReference type="NCBI Taxonomy" id="1974724"/>
    <lineage>
        <taxon>Bacteria</taxon>
        <taxon>Candidatus Nealsoniibacteriota</taxon>
    </lineage>
</organism>
<dbReference type="PANTHER" id="PTHR33393">
    <property type="entry name" value="POLYGLUTAMINE SYNTHESIS ACCESSORY PROTEIN RV0574C-RELATED"/>
    <property type="match status" value="1"/>
</dbReference>
<dbReference type="SMART" id="SM00854">
    <property type="entry name" value="PGA_cap"/>
    <property type="match status" value="1"/>
</dbReference>
<dbReference type="InterPro" id="IPR052169">
    <property type="entry name" value="CW_Biosynth-Accessory"/>
</dbReference>
<dbReference type="AlphaFoldDB" id="A0A2G9YQU8"/>
<dbReference type="SUPFAM" id="SSF56300">
    <property type="entry name" value="Metallo-dependent phosphatases"/>
    <property type="match status" value="1"/>
</dbReference>
<gene>
    <name evidence="3" type="ORF">COX39_02025</name>
</gene>
<name>A0A2G9YQU8_9BACT</name>
<dbReference type="Pfam" id="PF09587">
    <property type="entry name" value="PGA_cap"/>
    <property type="match status" value="1"/>
</dbReference>
<protein>
    <recommendedName>
        <fullName evidence="2">Capsule synthesis protein CapA domain-containing protein</fullName>
    </recommendedName>
</protein>
<dbReference type="CDD" id="cd07381">
    <property type="entry name" value="MPP_CapA"/>
    <property type="match status" value="1"/>
</dbReference>
<comment type="similarity">
    <text evidence="1">Belongs to the CapA family.</text>
</comment>
<dbReference type="EMBL" id="PCRM01000028">
    <property type="protein sequence ID" value="PIP21618.1"/>
    <property type="molecule type" value="Genomic_DNA"/>
</dbReference>